<dbReference type="EMBL" id="JACVVK020000041">
    <property type="protein sequence ID" value="KAK7499843.1"/>
    <property type="molecule type" value="Genomic_DNA"/>
</dbReference>
<feature type="coiled-coil region" evidence="1">
    <location>
        <begin position="27"/>
        <end position="68"/>
    </location>
</feature>
<dbReference type="PANTHER" id="PTHR11505">
    <property type="entry name" value="L1 TRANSPOSABLE ELEMENT-RELATED"/>
    <property type="match status" value="1"/>
</dbReference>
<accession>A0ABD0LL09</accession>
<dbReference type="Gene3D" id="3.30.70.1820">
    <property type="entry name" value="L1 transposable element, RRM domain"/>
    <property type="match status" value="1"/>
</dbReference>
<dbReference type="Proteomes" id="UP001519460">
    <property type="component" value="Unassembled WGS sequence"/>
</dbReference>
<gene>
    <name evidence="3" type="ORF">BaRGS_00008934</name>
</gene>
<evidence type="ECO:0000313" key="3">
    <source>
        <dbReference type="EMBL" id="KAK7499843.1"/>
    </source>
</evidence>
<reference evidence="3 4" key="1">
    <citation type="journal article" date="2023" name="Sci. Data">
        <title>Genome assembly of the Korean intertidal mud-creeper Batillaria attramentaria.</title>
        <authorList>
            <person name="Patra A.K."/>
            <person name="Ho P.T."/>
            <person name="Jun S."/>
            <person name="Lee S.J."/>
            <person name="Kim Y."/>
            <person name="Won Y.J."/>
        </authorList>
    </citation>
    <scope>NUCLEOTIDE SEQUENCE [LARGE SCALE GENOMIC DNA]</scope>
    <source>
        <strain evidence="3">Wonlab-2016</strain>
    </source>
</reference>
<dbReference type="AlphaFoldDB" id="A0ABD0LL09"/>
<feature type="compositionally biased region" description="Basic residues" evidence="2">
    <location>
        <begin position="253"/>
        <end position="266"/>
    </location>
</feature>
<organism evidence="3 4">
    <name type="scientific">Batillaria attramentaria</name>
    <dbReference type="NCBI Taxonomy" id="370345"/>
    <lineage>
        <taxon>Eukaryota</taxon>
        <taxon>Metazoa</taxon>
        <taxon>Spiralia</taxon>
        <taxon>Lophotrochozoa</taxon>
        <taxon>Mollusca</taxon>
        <taxon>Gastropoda</taxon>
        <taxon>Caenogastropoda</taxon>
        <taxon>Sorbeoconcha</taxon>
        <taxon>Cerithioidea</taxon>
        <taxon>Batillariidae</taxon>
        <taxon>Batillaria</taxon>
    </lineage>
</organism>
<keyword evidence="4" id="KW-1185">Reference proteome</keyword>
<sequence>MTDSQGPTSEISNADLMSQLRQMSAMIIEMKNSMDKMNGEIFELRQERDKLKKDIADSKRMEEELKRIATEAKLEASLAHRRTSDLEQYTRRNNIRVFGVEETDKETPADCEAKVIKVLHDKMGLRQVNGDHIEIAHRTGQKPESHTDPPRPIIVRFVSRKTVQAVFQNKKKMRQTNHVIVEDLTAENYNLLFSCKEHPSCDAAWSMRGKIFVRAKSGLTMHVETVNDLDTERTMDTPPEDFTTLLSSTPYRRRGTRGPRFLHGRGRVPYSRMASRPPQASRDTTLVHRRRLRSRCRF</sequence>
<feature type="region of interest" description="Disordered" evidence="2">
    <location>
        <begin position="253"/>
        <end position="286"/>
    </location>
</feature>
<evidence type="ECO:0000313" key="4">
    <source>
        <dbReference type="Proteomes" id="UP001519460"/>
    </source>
</evidence>
<evidence type="ECO:0000256" key="2">
    <source>
        <dbReference type="SAM" id="MobiDB-lite"/>
    </source>
</evidence>
<comment type="caution">
    <text evidence="3">The sequence shown here is derived from an EMBL/GenBank/DDBJ whole genome shotgun (WGS) entry which is preliminary data.</text>
</comment>
<dbReference type="InterPro" id="IPR004244">
    <property type="entry name" value="Transposase_22"/>
</dbReference>
<evidence type="ECO:0000256" key="1">
    <source>
        <dbReference type="SAM" id="Coils"/>
    </source>
</evidence>
<keyword evidence="1" id="KW-0175">Coiled coil</keyword>
<protein>
    <submittedName>
        <fullName evidence="3">Uncharacterized protein</fullName>
    </submittedName>
</protein>
<proteinExistence type="predicted"/>
<name>A0ABD0LL09_9CAEN</name>